<comment type="caution">
    <text evidence="1">The sequence shown here is derived from an EMBL/GenBank/DDBJ whole genome shotgun (WGS) entry which is preliminary data.</text>
</comment>
<sequence length="95" mass="10941">MDLTIKQAVYTLLSASLLQGTPLFKRGTVKATREALEKIYGVKISREYTGRLIREITEECGLLEYTGKREILPPLYWPREKLYRLAEPGNILRAK</sequence>
<organism evidence="1">
    <name type="scientific">marine sediment metagenome</name>
    <dbReference type="NCBI Taxonomy" id="412755"/>
    <lineage>
        <taxon>unclassified sequences</taxon>
        <taxon>metagenomes</taxon>
        <taxon>ecological metagenomes</taxon>
    </lineage>
</organism>
<protein>
    <submittedName>
        <fullName evidence="1">Uncharacterized protein</fullName>
    </submittedName>
</protein>
<proteinExistence type="predicted"/>
<dbReference type="AlphaFoldDB" id="X1R950"/>
<dbReference type="EMBL" id="BARW01011818">
    <property type="protein sequence ID" value="GAI77078.1"/>
    <property type="molecule type" value="Genomic_DNA"/>
</dbReference>
<feature type="non-terminal residue" evidence="1">
    <location>
        <position position="95"/>
    </location>
</feature>
<gene>
    <name evidence="1" type="ORF">S12H4_22603</name>
</gene>
<accession>X1R950</accession>
<evidence type="ECO:0000313" key="1">
    <source>
        <dbReference type="EMBL" id="GAI77078.1"/>
    </source>
</evidence>
<name>X1R950_9ZZZZ</name>
<reference evidence="1" key="1">
    <citation type="journal article" date="2014" name="Front. Microbiol.">
        <title>High frequency of phylogenetically diverse reductive dehalogenase-homologous genes in deep subseafloor sedimentary metagenomes.</title>
        <authorList>
            <person name="Kawai M."/>
            <person name="Futagami T."/>
            <person name="Toyoda A."/>
            <person name="Takaki Y."/>
            <person name="Nishi S."/>
            <person name="Hori S."/>
            <person name="Arai W."/>
            <person name="Tsubouchi T."/>
            <person name="Morono Y."/>
            <person name="Uchiyama I."/>
            <person name="Ito T."/>
            <person name="Fujiyama A."/>
            <person name="Inagaki F."/>
            <person name="Takami H."/>
        </authorList>
    </citation>
    <scope>NUCLEOTIDE SEQUENCE</scope>
    <source>
        <strain evidence="1">Expedition CK06-06</strain>
    </source>
</reference>